<proteinExistence type="predicted"/>
<dbReference type="AlphaFoldDB" id="A0A5S5DLL6"/>
<accession>A0A5S5DLL6</accession>
<gene>
    <name evidence="1" type="ORF">BC792_10521</name>
</gene>
<keyword evidence="2" id="KW-1185">Reference proteome</keyword>
<dbReference type="Proteomes" id="UP000325105">
    <property type="component" value="Unassembled WGS sequence"/>
</dbReference>
<reference evidence="1 2" key="1">
    <citation type="submission" date="2019-07" db="EMBL/GenBank/DDBJ databases">
        <title>Genomic Encyclopedia of Archaeal and Bacterial Type Strains, Phase II (KMG-II): from individual species to whole genera.</title>
        <authorList>
            <person name="Goeker M."/>
        </authorList>
    </citation>
    <scope>NUCLEOTIDE SEQUENCE [LARGE SCALE GENOMIC DNA]</scope>
    <source>
        <strain evidence="1 2">DSM 18850</strain>
    </source>
</reference>
<dbReference type="RefSeq" id="WP_148907931.1">
    <property type="nucleotide sequence ID" value="NZ_VNHX01000005.1"/>
</dbReference>
<sequence length="216" mass="24867">MIWDIDGQEVVVKIKDGGDVEVIQWEEDKRVISVPALLSREEAAWALRSIVRSASVLSDPVSSVDSLELFDKVWRLKREPHVPSPFIKGGIIYCKSGKNTLTSKQKEAVREALYRQRLMDRIGYWEERFNVLVPQINVRRITRYPFRLCNRGTYITFDKKLCDQSEELLDYCVCKAVLLFANSPGSERGAVLKKYFPSSAFLEKLIAYAYGTDIRH</sequence>
<dbReference type="OrthoDB" id="707692at2"/>
<evidence type="ECO:0000313" key="1">
    <source>
        <dbReference type="EMBL" id="TYP96534.1"/>
    </source>
</evidence>
<dbReference type="EMBL" id="VNHX01000005">
    <property type="protein sequence ID" value="TYP96534.1"/>
    <property type="molecule type" value="Genomic_DNA"/>
</dbReference>
<evidence type="ECO:0000313" key="2">
    <source>
        <dbReference type="Proteomes" id="UP000325105"/>
    </source>
</evidence>
<organism evidence="1 2">
    <name type="scientific">Sphingobacterium allocomposti</name>
    <dbReference type="NCBI Taxonomy" id="415956"/>
    <lineage>
        <taxon>Bacteria</taxon>
        <taxon>Pseudomonadati</taxon>
        <taxon>Bacteroidota</taxon>
        <taxon>Sphingobacteriia</taxon>
        <taxon>Sphingobacteriales</taxon>
        <taxon>Sphingobacteriaceae</taxon>
        <taxon>Sphingobacterium</taxon>
    </lineage>
</organism>
<name>A0A5S5DLL6_9SPHI</name>
<comment type="caution">
    <text evidence="1">The sequence shown here is derived from an EMBL/GenBank/DDBJ whole genome shotgun (WGS) entry which is preliminary data.</text>
</comment>
<protein>
    <submittedName>
        <fullName evidence="1">Uncharacterized protein</fullName>
    </submittedName>
</protein>